<dbReference type="Proteomes" id="UP000009168">
    <property type="component" value="Unassembled WGS sequence"/>
</dbReference>
<proteinExistence type="predicted"/>
<reference evidence="3" key="1">
    <citation type="journal article" date="2006" name="PLoS Biol.">
        <title>Macronuclear genome sequence of the ciliate Tetrahymena thermophila, a model eukaryote.</title>
        <authorList>
            <person name="Eisen J.A."/>
            <person name="Coyne R.S."/>
            <person name="Wu M."/>
            <person name="Wu D."/>
            <person name="Thiagarajan M."/>
            <person name="Wortman J.R."/>
            <person name="Badger J.H."/>
            <person name="Ren Q."/>
            <person name="Amedeo P."/>
            <person name="Jones K.M."/>
            <person name="Tallon L.J."/>
            <person name="Delcher A.L."/>
            <person name="Salzberg S.L."/>
            <person name="Silva J.C."/>
            <person name="Haas B.J."/>
            <person name="Majoros W.H."/>
            <person name="Farzad M."/>
            <person name="Carlton J.M."/>
            <person name="Smith R.K. Jr."/>
            <person name="Garg J."/>
            <person name="Pearlman R.E."/>
            <person name="Karrer K.M."/>
            <person name="Sun L."/>
            <person name="Manning G."/>
            <person name="Elde N.C."/>
            <person name="Turkewitz A.P."/>
            <person name="Asai D.J."/>
            <person name="Wilkes D.E."/>
            <person name="Wang Y."/>
            <person name="Cai H."/>
            <person name="Collins K."/>
            <person name="Stewart B.A."/>
            <person name="Lee S.R."/>
            <person name="Wilamowska K."/>
            <person name="Weinberg Z."/>
            <person name="Ruzzo W.L."/>
            <person name="Wloga D."/>
            <person name="Gaertig J."/>
            <person name="Frankel J."/>
            <person name="Tsao C.-C."/>
            <person name="Gorovsky M.A."/>
            <person name="Keeling P.J."/>
            <person name="Waller R.F."/>
            <person name="Patron N.J."/>
            <person name="Cherry J.M."/>
            <person name="Stover N.A."/>
            <person name="Krieger C.J."/>
            <person name="del Toro C."/>
            <person name="Ryder H.F."/>
            <person name="Williamson S.C."/>
            <person name="Barbeau R.A."/>
            <person name="Hamilton E.P."/>
            <person name="Orias E."/>
        </authorList>
    </citation>
    <scope>NUCLEOTIDE SEQUENCE [LARGE SCALE GENOMIC DNA]</scope>
    <source>
        <strain evidence="3">SB210</strain>
    </source>
</reference>
<gene>
    <name evidence="2" type="ORF">TTHERM_00056130</name>
</gene>
<evidence type="ECO:0000256" key="1">
    <source>
        <dbReference type="SAM" id="MobiDB-lite"/>
    </source>
</evidence>
<dbReference type="KEGG" id="tet:TTHERM_00056130"/>
<dbReference type="InParanoid" id="I7MH74"/>
<feature type="region of interest" description="Disordered" evidence="1">
    <location>
        <begin position="29"/>
        <end position="56"/>
    </location>
</feature>
<protein>
    <submittedName>
        <fullName evidence="2">Uncharacterized protein</fullName>
    </submittedName>
</protein>
<dbReference type="EMBL" id="GG662853">
    <property type="protein sequence ID" value="EAR87299.1"/>
    <property type="molecule type" value="Genomic_DNA"/>
</dbReference>
<dbReference type="HOGENOM" id="CLU_1067441_0_0_1"/>
<dbReference type="RefSeq" id="XP_001007544.1">
    <property type="nucleotide sequence ID" value="XM_001007544.1"/>
</dbReference>
<dbReference type="AlphaFoldDB" id="I7MH74"/>
<sequence length="261" mass="30748">MITNSNINSKRNINQTLNIEDQINDAEAQNLGEKTKKKQKKGTSLQGRPAKASTDLRKMEEQIKKAAWRIAEFEEHLYIYFGGAQASHKQEDCNNALEYFNQIFKNVDAQNWLKQMIDDWNQKKSELIDPIGQEYVPLSDRYFLNELISNEDQKQTIKVELMKFLTIYAFQIFLRTNQECFQFIVQMLYLIYQKVEVDNEDSVGISTGLSKEKIDQILKSNYKQNEEFLKCQNIYSLLYPVMQDTYLHFSSHKKIKIVKQI</sequence>
<dbReference type="GeneID" id="7835115"/>
<keyword evidence="3" id="KW-1185">Reference proteome</keyword>
<accession>I7MH74</accession>
<evidence type="ECO:0000313" key="2">
    <source>
        <dbReference type="EMBL" id="EAR87299.1"/>
    </source>
</evidence>
<evidence type="ECO:0000313" key="3">
    <source>
        <dbReference type="Proteomes" id="UP000009168"/>
    </source>
</evidence>
<organism evidence="2 3">
    <name type="scientific">Tetrahymena thermophila (strain SB210)</name>
    <dbReference type="NCBI Taxonomy" id="312017"/>
    <lineage>
        <taxon>Eukaryota</taxon>
        <taxon>Sar</taxon>
        <taxon>Alveolata</taxon>
        <taxon>Ciliophora</taxon>
        <taxon>Intramacronucleata</taxon>
        <taxon>Oligohymenophorea</taxon>
        <taxon>Hymenostomatida</taxon>
        <taxon>Tetrahymenina</taxon>
        <taxon>Tetrahymenidae</taxon>
        <taxon>Tetrahymena</taxon>
    </lineage>
</organism>
<name>I7MH74_TETTS</name>